<sequence>MSKLSTLRDYFLSHAGDDKEFVKSVASRMQLAGRETFLDEWSIDYGESIPGAIAQALRHHEAIVLFWSQAALESAWVRREFNSAISRFIEEEERALLVVRLDQTEVPELVRDMKWIDGRDMDPDFVASAVMGMKGNERLIAMQNALDELGIQMQYFPGYGILLACPRCGATVDKLTGWHESDFRRDDEYAGARCTICGWHDGGEV</sequence>
<dbReference type="InterPro" id="IPR035897">
    <property type="entry name" value="Toll_tir_struct_dom_sf"/>
</dbReference>
<evidence type="ECO:0000313" key="2">
    <source>
        <dbReference type="EMBL" id="MBO3664070.1"/>
    </source>
</evidence>
<evidence type="ECO:0000313" key="3">
    <source>
        <dbReference type="Proteomes" id="UP000680132"/>
    </source>
</evidence>
<dbReference type="GO" id="GO:0007165">
    <property type="term" value="P:signal transduction"/>
    <property type="evidence" value="ECO:0007669"/>
    <property type="project" value="InterPro"/>
</dbReference>
<dbReference type="EMBL" id="JAGFOA010000004">
    <property type="protein sequence ID" value="MBO3664070.1"/>
    <property type="molecule type" value="Genomic_DNA"/>
</dbReference>
<dbReference type="PROSITE" id="PS50104">
    <property type="entry name" value="TIR"/>
    <property type="match status" value="1"/>
</dbReference>
<dbReference type="RefSeq" id="WP_208503779.1">
    <property type="nucleotide sequence ID" value="NZ_JAGFOA010000004.1"/>
</dbReference>
<dbReference type="SUPFAM" id="SSF52200">
    <property type="entry name" value="Toll/Interleukin receptor TIR domain"/>
    <property type="match status" value="1"/>
</dbReference>
<dbReference type="Proteomes" id="UP000680132">
    <property type="component" value="Unassembled WGS sequence"/>
</dbReference>
<keyword evidence="3" id="KW-1185">Reference proteome</keyword>
<dbReference type="InterPro" id="IPR000157">
    <property type="entry name" value="TIR_dom"/>
</dbReference>
<feature type="domain" description="TIR" evidence="1">
    <location>
        <begin position="6"/>
        <end position="133"/>
    </location>
</feature>
<evidence type="ECO:0000259" key="1">
    <source>
        <dbReference type="PROSITE" id="PS50104"/>
    </source>
</evidence>
<name>A0A939QKX5_9MICO</name>
<proteinExistence type="predicted"/>
<gene>
    <name evidence="2" type="ORF">J5V96_11170</name>
</gene>
<protein>
    <submittedName>
        <fullName evidence="2">Toll/interleukin-1 receptor domain-containing protein</fullName>
    </submittedName>
</protein>
<organism evidence="2 3">
    <name type="scientific">Microbacterium stercoris</name>
    <dbReference type="NCBI Taxonomy" id="2820289"/>
    <lineage>
        <taxon>Bacteria</taxon>
        <taxon>Bacillati</taxon>
        <taxon>Actinomycetota</taxon>
        <taxon>Actinomycetes</taxon>
        <taxon>Micrococcales</taxon>
        <taxon>Microbacteriaceae</taxon>
        <taxon>Microbacterium</taxon>
    </lineage>
</organism>
<reference evidence="2" key="1">
    <citation type="submission" date="2021-03" db="EMBL/GenBank/DDBJ databases">
        <title>Microbacterium sp. nov., a novel actinobacterium isolated from cow dung.</title>
        <authorList>
            <person name="Zhang L."/>
        </authorList>
    </citation>
    <scope>NUCLEOTIDE SEQUENCE</scope>
    <source>
        <strain evidence="2">NEAU-LLB</strain>
    </source>
</reference>
<accession>A0A939QKX5</accession>
<dbReference type="AlphaFoldDB" id="A0A939QKX5"/>
<dbReference type="Gene3D" id="3.40.50.10140">
    <property type="entry name" value="Toll/interleukin-1 receptor homology (TIR) domain"/>
    <property type="match status" value="1"/>
</dbReference>
<dbReference type="Pfam" id="PF13676">
    <property type="entry name" value="TIR_2"/>
    <property type="match status" value="1"/>
</dbReference>
<keyword evidence="2" id="KW-0675">Receptor</keyword>
<comment type="caution">
    <text evidence="2">The sequence shown here is derived from an EMBL/GenBank/DDBJ whole genome shotgun (WGS) entry which is preliminary data.</text>
</comment>